<dbReference type="SUPFAM" id="SSF51735">
    <property type="entry name" value="NAD(P)-binding Rossmann-fold domains"/>
    <property type="match status" value="1"/>
</dbReference>
<keyword evidence="4" id="KW-0472">Membrane</keyword>
<name>A0A8T0J6F9_CERPU</name>
<protein>
    <submittedName>
        <fullName evidence="5">Uncharacterized protein</fullName>
    </submittedName>
</protein>
<evidence type="ECO:0000256" key="1">
    <source>
        <dbReference type="ARBA" id="ARBA00006484"/>
    </source>
</evidence>
<comment type="similarity">
    <text evidence="1">Belongs to the short-chain dehydrogenases/reductases (SDR) family.</text>
</comment>
<evidence type="ECO:0000256" key="2">
    <source>
        <dbReference type="ARBA" id="ARBA00023002"/>
    </source>
</evidence>
<dbReference type="AlphaFoldDB" id="A0A8T0J6F9"/>
<accession>A0A8T0J6F9</accession>
<feature type="region of interest" description="Disordered" evidence="3">
    <location>
        <begin position="32"/>
        <end position="52"/>
    </location>
</feature>
<organism evidence="5 6">
    <name type="scientific">Ceratodon purpureus</name>
    <name type="common">Fire moss</name>
    <name type="synonym">Dicranum purpureum</name>
    <dbReference type="NCBI Taxonomy" id="3225"/>
    <lineage>
        <taxon>Eukaryota</taxon>
        <taxon>Viridiplantae</taxon>
        <taxon>Streptophyta</taxon>
        <taxon>Embryophyta</taxon>
        <taxon>Bryophyta</taxon>
        <taxon>Bryophytina</taxon>
        <taxon>Bryopsida</taxon>
        <taxon>Dicranidae</taxon>
        <taxon>Pseudoditrichales</taxon>
        <taxon>Ditrichaceae</taxon>
        <taxon>Ceratodon</taxon>
    </lineage>
</organism>
<keyword evidence="2" id="KW-0560">Oxidoreductase</keyword>
<sequence>MTTASDSLQMFQHHRTISVCKNRGWPGRVQAMETSSEEQAGAAQQRGTKMGSEDGARKWDVFRLGNLLRMAVVWILCLFYSYIQYHVIRLQLPHRKHEFQSLNFRFRSSQESKPACIVTGASSGLGRETASALAQRGFHVILAGRSLERLEVVRAEIQTQSSSASCQALAVDLTSVPSILSFTRTVKELFESHDSPGTLQLLVNNAGVIAASQRWTEDDCDVTMASNYIGHYILTHELLPLLQKNAPQARIVNLVSFTHRALQRDQIDVSQLRNGGIQQKPADRSYYPLAKIYETSKLFLILFSYELHRRGFSNTEHKDRVSVMAADPGFASTNLLREVPNWLVQLSFIVMRLLRLWQSPTAGASSVVAAATAPWEVSGKYVFGNQGLFCKSTSLTYDEQLGRSLWEASEGICTELIDKHSKYD</sequence>
<dbReference type="Pfam" id="PF00106">
    <property type="entry name" value="adh_short"/>
    <property type="match status" value="1"/>
</dbReference>
<dbReference type="Gene3D" id="3.40.50.720">
    <property type="entry name" value="NAD(P)-binding Rossmann-like Domain"/>
    <property type="match status" value="1"/>
</dbReference>
<evidence type="ECO:0000313" key="6">
    <source>
        <dbReference type="Proteomes" id="UP000822688"/>
    </source>
</evidence>
<proteinExistence type="inferred from homology"/>
<dbReference type="EMBL" id="CM026421">
    <property type="protein sequence ID" value="KAG0591125.1"/>
    <property type="molecule type" value="Genomic_DNA"/>
</dbReference>
<evidence type="ECO:0000313" key="5">
    <source>
        <dbReference type="EMBL" id="KAG0591125.1"/>
    </source>
</evidence>
<dbReference type="PRINTS" id="PR00081">
    <property type="entry name" value="GDHRDH"/>
</dbReference>
<dbReference type="InterPro" id="IPR036291">
    <property type="entry name" value="NAD(P)-bd_dom_sf"/>
</dbReference>
<evidence type="ECO:0000256" key="4">
    <source>
        <dbReference type="SAM" id="Phobius"/>
    </source>
</evidence>
<keyword evidence="4" id="KW-1133">Transmembrane helix</keyword>
<keyword evidence="4" id="KW-0812">Transmembrane</keyword>
<dbReference type="InterPro" id="IPR002347">
    <property type="entry name" value="SDR_fam"/>
</dbReference>
<evidence type="ECO:0000256" key="3">
    <source>
        <dbReference type="SAM" id="MobiDB-lite"/>
    </source>
</evidence>
<gene>
    <name evidence="5" type="ORF">KC19_1G151700</name>
</gene>
<feature type="transmembrane region" description="Helical" evidence="4">
    <location>
        <begin position="67"/>
        <end position="85"/>
    </location>
</feature>
<dbReference type="Proteomes" id="UP000822688">
    <property type="component" value="Chromosome 1"/>
</dbReference>
<dbReference type="PANTHER" id="PTHR24320">
    <property type="entry name" value="RETINOL DEHYDROGENASE"/>
    <property type="match status" value="1"/>
</dbReference>
<dbReference type="GO" id="GO:0016491">
    <property type="term" value="F:oxidoreductase activity"/>
    <property type="evidence" value="ECO:0007669"/>
    <property type="project" value="UniProtKB-KW"/>
</dbReference>
<keyword evidence="6" id="KW-1185">Reference proteome</keyword>
<dbReference type="PANTHER" id="PTHR24320:SF227">
    <property type="entry name" value="RETINOL DEHYDROGENASE 11"/>
    <property type="match status" value="1"/>
</dbReference>
<reference evidence="5" key="1">
    <citation type="submission" date="2020-06" db="EMBL/GenBank/DDBJ databases">
        <title>WGS assembly of Ceratodon purpureus strain R40.</title>
        <authorList>
            <person name="Carey S.B."/>
            <person name="Jenkins J."/>
            <person name="Shu S."/>
            <person name="Lovell J.T."/>
            <person name="Sreedasyam A."/>
            <person name="Maumus F."/>
            <person name="Tiley G.P."/>
            <person name="Fernandez-Pozo N."/>
            <person name="Barry K."/>
            <person name="Chen C."/>
            <person name="Wang M."/>
            <person name="Lipzen A."/>
            <person name="Daum C."/>
            <person name="Saski C.A."/>
            <person name="Payton A.C."/>
            <person name="Mcbreen J.C."/>
            <person name="Conrad R.E."/>
            <person name="Kollar L.M."/>
            <person name="Olsson S."/>
            <person name="Huttunen S."/>
            <person name="Landis J.B."/>
            <person name="Wickett N.J."/>
            <person name="Johnson M.G."/>
            <person name="Rensing S.A."/>
            <person name="Grimwood J."/>
            <person name="Schmutz J."/>
            <person name="Mcdaniel S.F."/>
        </authorList>
    </citation>
    <scope>NUCLEOTIDE SEQUENCE</scope>
    <source>
        <strain evidence="5">R40</strain>
    </source>
</reference>
<comment type="caution">
    <text evidence="5">The sequence shown here is derived from an EMBL/GenBank/DDBJ whole genome shotgun (WGS) entry which is preliminary data.</text>
</comment>